<protein>
    <submittedName>
        <fullName evidence="2">Uncharacterized protein</fullName>
    </submittedName>
</protein>
<accession>A0A1Y1ZPZ4</accession>
<reference evidence="2 3" key="1">
    <citation type="submission" date="2016-07" db="EMBL/GenBank/DDBJ databases">
        <title>Pervasive Adenine N6-methylation of Active Genes in Fungi.</title>
        <authorList>
            <consortium name="DOE Joint Genome Institute"/>
            <person name="Mondo S.J."/>
            <person name="Dannebaum R.O."/>
            <person name="Kuo R.C."/>
            <person name="Labutti K."/>
            <person name="Haridas S."/>
            <person name="Kuo A."/>
            <person name="Salamov A."/>
            <person name="Ahrendt S.R."/>
            <person name="Lipzen A."/>
            <person name="Sullivan W."/>
            <person name="Andreopoulos W.B."/>
            <person name="Clum A."/>
            <person name="Lindquist E."/>
            <person name="Daum C."/>
            <person name="Ramamoorthy G.K."/>
            <person name="Gryganskyi A."/>
            <person name="Culley D."/>
            <person name="Magnuson J.K."/>
            <person name="James T.Y."/>
            <person name="O'Malley M.A."/>
            <person name="Stajich J.E."/>
            <person name="Spatafora J.W."/>
            <person name="Visel A."/>
            <person name="Grigoriev I.V."/>
        </authorList>
    </citation>
    <scope>NUCLEOTIDE SEQUENCE [LARGE SCALE GENOMIC DNA]</scope>
    <source>
        <strain evidence="2 3">CBS 115471</strain>
    </source>
</reference>
<name>A0A1Y1ZPZ4_9PLEO</name>
<feature type="transmembrane region" description="Helical" evidence="1">
    <location>
        <begin position="33"/>
        <end position="53"/>
    </location>
</feature>
<evidence type="ECO:0000313" key="3">
    <source>
        <dbReference type="Proteomes" id="UP000193144"/>
    </source>
</evidence>
<gene>
    <name evidence="2" type="ORF">BCR34DRAFT_563927</name>
</gene>
<comment type="caution">
    <text evidence="2">The sequence shown here is derived from an EMBL/GenBank/DDBJ whole genome shotgun (WGS) entry which is preliminary data.</text>
</comment>
<keyword evidence="3" id="KW-1185">Reference proteome</keyword>
<proteinExistence type="predicted"/>
<keyword evidence="1" id="KW-0812">Transmembrane</keyword>
<keyword evidence="1" id="KW-0472">Membrane</keyword>
<dbReference type="EMBL" id="MCFA01000052">
    <property type="protein sequence ID" value="ORY12329.1"/>
    <property type="molecule type" value="Genomic_DNA"/>
</dbReference>
<dbReference type="AlphaFoldDB" id="A0A1Y1ZPZ4"/>
<feature type="transmembrane region" description="Helical" evidence="1">
    <location>
        <begin position="7"/>
        <end position="27"/>
    </location>
</feature>
<sequence>MSFSFSFAFAFAFLCFSFLSFLPSWMVRWATNLKFFGCGGGLYMFGFGMMLSLKSKQGGANTINTTIKTNEVEVNARGCRRRLGES</sequence>
<evidence type="ECO:0000313" key="2">
    <source>
        <dbReference type="EMBL" id="ORY12329.1"/>
    </source>
</evidence>
<keyword evidence="1" id="KW-1133">Transmembrane helix</keyword>
<dbReference type="Proteomes" id="UP000193144">
    <property type="component" value="Unassembled WGS sequence"/>
</dbReference>
<evidence type="ECO:0000256" key="1">
    <source>
        <dbReference type="SAM" id="Phobius"/>
    </source>
</evidence>
<organism evidence="2 3">
    <name type="scientific">Clohesyomyces aquaticus</name>
    <dbReference type="NCBI Taxonomy" id="1231657"/>
    <lineage>
        <taxon>Eukaryota</taxon>
        <taxon>Fungi</taxon>
        <taxon>Dikarya</taxon>
        <taxon>Ascomycota</taxon>
        <taxon>Pezizomycotina</taxon>
        <taxon>Dothideomycetes</taxon>
        <taxon>Pleosporomycetidae</taxon>
        <taxon>Pleosporales</taxon>
        <taxon>Lindgomycetaceae</taxon>
        <taxon>Clohesyomyces</taxon>
    </lineage>
</organism>